<dbReference type="OrthoDB" id="510539at2759"/>
<dbReference type="InterPro" id="IPR014782">
    <property type="entry name" value="Peptidase_M1_dom"/>
</dbReference>
<reference evidence="4" key="1">
    <citation type="submission" date="2016-06" db="UniProtKB">
        <authorList>
            <consortium name="WormBaseParasite"/>
        </authorList>
    </citation>
    <scope>IDENTIFICATION</scope>
</reference>
<dbReference type="GO" id="GO:0016020">
    <property type="term" value="C:membrane"/>
    <property type="evidence" value="ECO:0007669"/>
    <property type="project" value="TreeGrafter"/>
</dbReference>
<dbReference type="Gene3D" id="1.10.390.10">
    <property type="entry name" value="Neutral Protease Domain 2"/>
    <property type="match status" value="1"/>
</dbReference>
<dbReference type="GO" id="GO:0070006">
    <property type="term" value="F:metalloaminopeptidase activity"/>
    <property type="evidence" value="ECO:0007669"/>
    <property type="project" value="TreeGrafter"/>
</dbReference>
<dbReference type="InterPro" id="IPR050344">
    <property type="entry name" value="Peptidase_M1_aminopeptidases"/>
</dbReference>
<accession>A0A183EW01</accession>
<dbReference type="GO" id="GO:0043171">
    <property type="term" value="P:peptide catabolic process"/>
    <property type="evidence" value="ECO:0007669"/>
    <property type="project" value="TreeGrafter"/>
</dbReference>
<name>A0A183EW01_9BILA</name>
<dbReference type="GO" id="GO:0008270">
    <property type="term" value="F:zinc ion binding"/>
    <property type="evidence" value="ECO:0007669"/>
    <property type="project" value="InterPro"/>
</dbReference>
<proteinExistence type="predicted"/>
<reference evidence="2 3" key="2">
    <citation type="submission" date="2018-11" db="EMBL/GenBank/DDBJ databases">
        <authorList>
            <consortium name="Pathogen Informatics"/>
        </authorList>
    </citation>
    <scope>NUCLEOTIDE SEQUENCE [LARGE SCALE GENOMIC DNA]</scope>
</reference>
<dbReference type="InterPro" id="IPR027268">
    <property type="entry name" value="Peptidase_M4/M1_CTD_sf"/>
</dbReference>
<protein>
    <submittedName>
        <fullName evidence="4">Peptidase_M1 domain-containing protein</fullName>
    </submittedName>
</protein>
<dbReference type="PANTHER" id="PTHR11533">
    <property type="entry name" value="PROTEASE M1 ZINC METALLOPROTEASE"/>
    <property type="match status" value="1"/>
</dbReference>
<dbReference type="Pfam" id="PF01433">
    <property type="entry name" value="Peptidase_M1"/>
    <property type="match status" value="1"/>
</dbReference>
<dbReference type="Proteomes" id="UP000271098">
    <property type="component" value="Unassembled WGS sequence"/>
</dbReference>
<dbReference type="WBParaSite" id="GPUH_0002517201-mRNA-1">
    <property type="protein sequence ID" value="GPUH_0002517201-mRNA-1"/>
    <property type="gene ID" value="GPUH_0002517201"/>
</dbReference>
<evidence type="ECO:0000313" key="2">
    <source>
        <dbReference type="EMBL" id="VDN43807.1"/>
    </source>
</evidence>
<evidence type="ECO:0000313" key="3">
    <source>
        <dbReference type="Proteomes" id="UP000271098"/>
    </source>
</evidence>
<evidence type="ECO:0000313" key="4">
    <source>
        <dbReference type="WBParaSite" id="GPUH_0002517201-mRNA-1"/>
    </source>
</evidence>
<sequence length="83" mass="9576">MRLFLIQMPYPLSKIDFVATRSFPVGGMENWGLVVFKNEVLLLDSLLEKSPLKCLDNANMSVDLLAQQYDIQKIITHELAHQW</sequence>
<feature type="domain" description="Peptidase M1 membrane alanine aminopeptidase" evidence="1">
    <location>
        <begin position="6"/>
        <end position="83"/>
    </location>
</feature>
<dbReference type="GO" id="GO:0005615">
    <property type="term" value="C:extracellular space"/>
    <property type="evidence" value="ECO:0007669"/>
    <property type="project" value="TreeGrafter"/>
</dbReference>
<dbReference type="AlphaFoldDB" id="A0A183EW01"/>
<dbReference type="GO" id="GO:0005737">
    <property type="term" value="C:cytoplasm"/>
    <property type="evidence" value="ECO:0007669"/>
    <property type="project" value="TreeGrafter"/>
</dbReference>
<dbReference type="EMBL" id="UYRT01103892">
    <property type="protein sequence ID" value="VDN43807.1"/>
    <property type="molecule type" value="Genomic_DNA"/>
</dbReference>
<keyword evidence="3" id="KW-1185">Reference proteome</keyword>
<dbReference type="PANTHER" id="PTHR11533:SF21">
    <property type="entry name" value="AMINOPEPTIDASE"/>
    <property type="match status" value="1"/>
</dbReference>
<dbReference type="SUPFAM" id="SSF55486">
    <property type="entry name" value="Metalloproteases ('zincins'), catalytic domain"/>
    <property type="match status" value="1"/>
</dbReference>
<dbReference type="GO" id="GO:0042277">
    <property type="term" value="F:peptide binding"/>
    <property type="evidence" value="ECO:0007669"/>
    <property type="project" value="TreeGrafter"/>
</dbReference>
<organism evidence="4">
    <name type="scientific">Gongylonema pulchrum</name>
    <dbReference type="NCBI Taxonomy" id="637853"/>
    <lineage>
        <taxon>Eukaryota</taxon>
        <taxon>Metazoa</taxon>
        <taxon>Ecdysozoa</taxon>
        <taxon>Nematoda</taxon>
        <taxon>Chromadorea</taxon>
        <taxon>Rhabditida</taxon>
        <taxon>Spirurina</taxon>
        <taxon>Spiruromorpha</taxon>
        <taxon>Spiruroidea</taxon>
        <taxon>Gongylonematidae</taxon>
        <taxon>Gongylonema</taxon>
    </lineage>
</organism>
<gene>
    <name evidence="2" type="ORF">GPUH_LOCUS25138</name>
</gene>
<dbReference type="GO" id="GO:0006508">
    <property type="term" value="P:proteolysis"/>
    <property type="evidence" value="ECO:0007669"/>
    <property type="project" value="TreeGrafter"/>
</dbReference>
<evidence type="ECO:0000259" key="1">
    <source>
        <dbReference type="Pfam" id="PF01433"/>
    </source>
</evidence>